<reference evidence="2" key="1">
    <citation type="submission" date="2013-07" db="EMBL/GenBank/DDBJ databases">
        <title>The genome of Eucalyptus grandis.</title>
        <authorList>
            <person name="Schmutz J."/>
            <person name="Hayes R."/>
            <person name="Myburg A."/>
            <person name="Tuskan G."/>
            <person name="Grattapaglia D."/>
            <person name="Rokhsar D.S."/>
        </authorList>
    </citation>
    <scope>NUCLEOTIDE SEQUENCE</scope>
    <source>
        <tissue evidence="2">Leaf extractions</tissue>
    </source>
</reference>
<feature type="transmembrane region" description="Helical" evidence="1">
    <location>
        <begin position="12"/>
        <end position="34"/>
    </location>
</feature>
<dbReference type="AlphaFoldDB" id="A0A059BN63"/>
<keyword evidence="1" id="KW-1133">Transmembrane helix</keyword>
<dbReference type="EMBL" id="KK198758">
    <property type="protein sequence ID" value="KCW67150.1"/>
    <property type="molecule type" value="Genomic_DNA"/>
</dbReference>
<organism evidence="2">
    <name type="scientific">Eucalyptus grandis</name>
    <name type="common">Flooded gum</name>
    <dbReference type="NCBI Taxonomy" id="71139"/>
    <lineage>
        <taxon>Eukaryota</taxon>
        <taxon>Viridiplantae</taxon>
        <taxon>Streptophyta</taxon>
        <taxon>Embryophyta</taxon>
        <taxon>Tracheophyta</taxon>
        <taxon>Spermatophyta</taxon>
        <taxon>Magnoliopsida</taxon>
        <taxon>eudicotyledons</taxon>
        <taxon>Gunneridae</taxon>
        <taxon>Pentapetalae</taxon>
        <taxon>rosids</taxon>
        <taxon>malvids</taxon>
        <taxon>Myrtales</taxon>
        <taxon>Myrtaceae</taxon>
        <taxon>Myrtoideae</taxon>
        <taxon>Eucalypteae</taxon>
        <taxon>Eucalyptus</taxon>
    </lineage>
</organism>
<gene>
    <name evidence="2" type="ORF">EUGRSUZ_F00943</name>
</gene>
<sequence length="76" mass="9051">MPYILIEEKLAFLLNGFSSVGCFYLLESNAIHYSRRRHKIKKNKKKTGLLYDGCARFVCRLITRYREMKIKPEHVN</sequence>
<evidence type="ECO:0000256" key="1">
    <source>
        <dbReference type="SAM" id="Phobius"/>
    </source>
</evidence>
<accession>A0A059BN63</accession>
<evidence type="ECO:0000313" key="2">
    <source>
        <dbReference type="EMBL" id="KCW67150.1"/>
    </source>
</evidence>
<dbReference type="InParanoid" id="A0A059BN63"/>
<keyword evidence="1" id="KW-0812">Transmembrane</keyword>
<dbReference type="Gramene" id="KCW67150">
    <property type="protein sequence ID" value="KCW67150"/>
    <property type="gene ID" value="EUGRSUZ_F00943"/>
</dbReference>
<proteinExistence type="predicted"/>
<name>A0A059BN63_EUCGR</name>
<protein>
    <submittedName>
        <fullName evidence="2">Uncharacterized protein</fullName>
    </submittedName>
</protein>
<keyword evidence="1" id="KW-0472">Membrane</keyword>